<keyword evidence="6" id="KW-1185">Reference proteome</keyword>
<dbReference type="PANTHER" id="PTHR31987">
    <property type="entry name" value="GLUTAMINASE A-RELATED"/>
    <property type="match status" value="1"/>
</dbReference>
<proteinExistence type="predicted"/>
<accession>A0A9P5PG39</accession>
<feature type="non-terminal residue" evidence="5">
    <location>
        <position position="822"/>
    </location>
</feature>
<dbReference type="InterPro" id="IPR033433">
    <property type="entry name" value="GtaA_N"/>
</dbReference>
<gene>
    <name evidence="5" type="ORF">BDP27DRAFT_1481547</name>
</gene>
<keyword evidence="2" id="KW-0732">Signal</keyword>
<keyword evidence="1" id="KW-1133">Transmembrane helix</keyword>
<dbReference type="OrthoDB" id="3918848at2759"/>
<dbReference type="InterPro" id="IPR052743">
    <property type="entry name" value="Glutaminase_GtaA"/>
</dbReference>
<feature type="domain" description="Glutaminase A central" evidence="3">
    <location>
        <begin position="343"/>
        <end position="681"/>
    </location>
</feature>
<organism evidence="5 6">
    <name type="scientific">Rhodocollybia butyracea</name>
    <dbReference type="NCBI Taxonomy" id="206335"/>
    <lineage>
        <taxon>Eukaryota</taxon>
        <taxon>Fungi</taxon>
        <taxon>Dikarya</taxon>
        <taxon>Basidiomycota</taxon>
        <taxon>Agaricomycotina</taxon>
        <taxon>Agaricomycetes</taxon>
        <taxon>Agaricomycetidae</taxon>
        <taxon>Agaricales</taxon>
        <taxon>Marasmiineae</taxon>
        <taxon>Omphalotaceae</taxon>
        <taxon>Rhodocollybia</taxon>
    </lineage>
</organism>
<dbReference type="Pfam" id="PF16335">
    <property type="entry name" value="GtaA_6_Hairpin"/>
    <property type="match status" value="1"/>
</dbReference>
<name>A0A9P5PG39_9AGAR</name>
<feature type="chain" id="PRO_5040350834" description="DUF1793-domain-containing protein" evidence="2">
    <location>
        <begin position="24"/>
        <end position="822"/>
    </location>
</feature>
<keyword evidence="1" id="KW-0472">Membrane</keyword>
<reference evidence="5" key="1">
    <citation type="submission" date="2020-11" db="EMBL/GenBank/DDBJ databases">
        <authorList>
            <consortium name="DOE Joint Genome Institute"/>
            <person name="Ahrendt S."/>
            <person name="Riley R."/>
            <person name="Andreopoulos W."/>
            <person name="Labutti K."/>
            <person name="Pangilinan J."/>
            <person name="Ruiz-Duenas F.J."/>
            <person name="Barrasa J.M."/>
            <person name="Sanchez-Garcia M."/>
            <person name="Camarero S."/>
            <person name="Miyauchi S."/>
            <person name="Serrano A."/>
            <person name="Linde D."/>
            <person name="Babiker R."/>
            <person name="Drula E."/>
            <person name="Ayuso-Fernandez I."/>
            <person name="Pacheco R."/>
            <person name="Padilla G."/>
            <person name="Ferreira P."/>
            <person name="Barriuso J."/>
            <person name="Kellner H."/>
            <person name="Castanera R."/>
            <person name="Alfaro M."/>
            <person name="Ramirez L."/>
            <person name="Pisabarro A.G."/>
            <person name="Kuo A."/>
            <person name="Tritt A."/>
            <person name="Lipzen A."/>
            <person name="He G."/>
            <person name="Yan M."/>
            <person name="Ng V."/>
            <person name="Cullen D."/>
            <person name="Martin F."/>
            <person name="Rosso M.-N."/>
            <person name="Henrissat B."/>
            <person name="Hibbett D."/>
            <person name="Martinez A.T."/>
            <person name="Grigoriev I.V."/>
        </authorList>
    </citation>
    <scope>NUCLEOTIDE SEQUENCE</scope>
    <source>
        <strain evidence="5">AH 40177</strain>
    </source>
</reference>
<feature type="signal peptide" evidence="2">
    <location>
        <begin position="1"/>
        <end position="23"/>
    </location>
</feature>
<comment type="caution">
    <text evidence="5">The sequence shown here is derived from an EMBL/GenBank/DDBJ whole genome shotgun (WGS) entry which is preliminary data.</text>
</comment>
<evidence type="ECO:0000259" key="3">
    <source>
        <dbReference type="Pfam" id="PF16335"/>
    </source>
</evidence>
<dbReference type="PANTHER" id="PTHR31987:SF1">
    <property type="entry name" value="GLUTAMINASE A"/>
    <property type="match status" value="1"/>
</dbReference>
<evidence type="ECO:0000259" key="4">
    <source>
        <dbReference type="Pfam" id="PF17168"/>
    </source>
</evidence>
<dbReference type="EMBL" id="JADNRY010000163">
    <property type="protein sequence ID" value="KAF9062758.1"/>
    <property type="molecule type" value="Genomic_DNA"/>
</dbReference>
<feature type="transmembrane region" description="Helical" evidence="1">
    <location>
        <begin position="707"/>
        <end position="729"/>
    </location>
</feature>
<evidence type="ECO:0000256" key="2">
    <source>
        <dbReference type="SAM" id="SignalP"/>
    </source>
</evidence>
<dbReference type="Proteomes" id="UP000772434">
    <property type="component" value="Unassembled WGS sequence"/>
</dbReference>
<evidence type="ECO:0000313" key="6">
    <source>
        <dbReference type="Proteomes" id="UP000772434"/>
    </source>
</evidence>
<protein>
    <recommendedName>
        <fullName evidence="7">DUF1793-domain-containing protein</fullName>
    </recommendedName>
</protein>
<evidence type="ECO:0000313" key="5">
    <source>
        <dbReference type="EMBL" id="KAF9062758.1"/>
    </source>
</evidence>
<dbReference type="InterPro" id="IPR032514">
    <property type="entry name" value="GtaA_central"/>
</dbReference>
<dbReference type="Pfam" id="PF17168">
    <property type="entry name" value="DUF5127"/>
    <property type="match status" value="1"/>
</dbReference>
<sequence length="822" mass="89598">ISPVMIFILFFLASFSLLTRCQSNQFPTAKVPLAVRSPYLQAYLPYSTKANASTSSWPTFRAIDHNLGWSGLLRVDNDSYQWMGSAIEHANDSTAKAATLNNLQITPTCSIFGLQAGPMEINVTFLSPIEPSDLVLQSFPFTYVFLEASSTDGRPHSLQVYQDITAEWVAFNTSEEVQWNTTLGDSIIYHQVQLSSPQPMTEQNDMAQDAKLYHVTTSGSNVTYQTDSAGTARNVFLNNRSLTNTQNLTYRPINDAFPVFAFCNDLGSIISTTEPVVWAIGLVRDGDIVYSTPSGNQTRRPYFFTKYQDVQSAMSDFLSDASQALQRARNLDNRISNAATSISNNYSDLVSLASRQVMSTLEITVGVDLGGQINNSDILIFMKDEGTSHLTNPLESLYAALPAFLYFNASWTGYMLKPMLQYESSELYTQSFAASDLGGTFPVVPGDPSPNLSTAIVGTSEMLIVVWAFTGDTTVILQYYSILKTWTETLIADNPLMLIGYVDADGLAGNNMTNLAISGILAIQAMAEISRSIGEFDDYVSYSGNASSLVSSWQSLATSSGHLASTYGAPDSWSMMYNLYSDKLFGFNLVNSSVSSQYEANFLILNFLLHRSTLSKLLDWTLFTAGTVVDAGTRDILISMVHQSATNLQNDAVFATTYNTTNGEIIGGEASPSQGAMFALLALNLTQQIMPGSTSVNASRKSQHTGIIIGSVIGSSVFIVLVGLGTCYCRRRSKKSGRSNSILPYTITMTDDKITTPRGPLSYIPSIGKLGASNLPAPEQAPEPRLSGDATAGLREEVENLRMEMAEMRQKEAFGLPPPAYT</sequence>
<evidence type="ECO:0000256" key="1">
    <source>
        <dbReference type="SAM" id="Phobius"/>
    </source>
</evidence>
<keyword evidence="1" id="KW-0812">Transmembrane</keyword>
<evidence type="ECO:0008006" key="7">
    <source>
        <dbReference type="Google" id="ProtNLM"/>
    </source>
</evidence>
<feature type="domain" description="Glutaminase A N-terminal" evidence="4">
    <location>
        <begin position="108"/>
        <end position="337"/>
    </location>
</feature>
<dbReference type="AlphaFoldDB" id="A0A9P5PG39"/>